<dbReference type="PANTHER" id="PTHR11908:SF132">
    <property type="entry name" value="ALDEHYDE OXIDASE 1-RELATED"/>
    <property type="match status" value="1"/>
</dbReference>
<gene>
    <name evidence="3" type="ORF">H6H00_29475</name>
</gene>
<organism evidence="3 4">
    <name type="scientific">Pseudonocardia petroleophila</name>
    <dbReference type="NCBI Taxonomy" id="37331"/>
    <lineage>
        <taxon>Bacteria</taxon>
        <taxon>Bacillati</taxon>
        <taxon>Actinomycetota</taxon>
        <taxon>Actinomycetes</taxon>
        <taxon>Pseudonocardiales</taxon>
        <taxon>Pseudonocardiaceae</taxon>
        <taxon>Pseudonocardia</taxon>
    </lineage>
</organism>
<dbReference type="GO" id="GO:0016491">
    <property type="term" value="F:oxidoreductase activity"/>
    <property type="evidence" value="ECO:0007669"/>
    <property type="project" value="InterPro"/>
</dbReference>
<dbReference type="InterPro" id="IPR046867">
    <property type="entry name" value="AldOxase/xan_DH_MoCoBD2"/>
</dbReference>
<dbReference type="Pfam" id="PF20256">
    <property type="entry name" value="MoCoBD_2"/>
    <property type="match status" value="1"/>
</dbReference>
<dbReference type="SUPFAM" id="SSF56003">
    <property type="entry name" value="Molybdenum cofactor-binding domain"/>
    <property type="match status" value="1"/>
</dbReference>
<dbReference type="PANTHER" id="PTHR11908">
    <property type="entry name" value="XANTHINE DEHYDROGENASE"/>
    <property type="match status" value="1"/>
</dbReference>
<keyword evidence="4" id="KW-1185">Reference proteome</keyword>
<dbReference type="AlphaFoldDB" id="A0A7G7MH68"/>
<protein>
    <submittedName>
        <fullName evidence="3">Xanthine dehydrogenase family protein molybdopterin-binding subunit</fullName>
    </submittedName>
</protein>
<sequence>MAVDDCGRILNPLLVEGQQHGGIAQGVSQALYELVDYDADGNPTTANLVSYTIPSAADLCAFEASTTETPTHLNPLGAKGIGESGTIGSTPAVHNAVIDALSHLGVRHIDMPLTPEKVWRAIRGAAGPGAAG</sequence>
<dbReference type="Gene3D" id="3.30.365.10">
    <property type="entry name" value="Aldehyde oxidase/xanthine dehydrogenase, molybdopterin binding domain"/>
    <property type="match status" value="1"/>
</dbReference>
<evidence type="ECO:0000259" key="2">
    <source>
        <dbReference type="Pfam" id="PF20256"/>
    </source>
</evidence>
<proteinExistence type="predicted"/>
<reference evidence="3 4" key="1">
    <citation type="submission" date="2020-08" db="EMBL/GenBank/DDBJ databases">
        <authorList>
            <person name="Mo P."/>
        </authorList>
    </citation>
    <scope>NUCLEOTIDE SEQUENCE [LARGE SCALE GENOMIC DNA]</scope>
    <source>
        <strain evidence="3 4">CGMCC 4.1532</strain>
    </source>
</reference>
<keyword evidence="1" id="KW-0500">Molybdenum</keyword>
<evidence type="ECO:0000256" key="1">
    <source>
        <dbReference type="ARBA" id="ARBA00022505"/>
    </source>
</evidence>
<name>A0A7G7MH68_9PSEU</name>
<dbReference type="InterPro" id="IPR016208">
    <property type="entry name" value="Ald_Oxase/xanthine_DH-like"/>
</dbReference>
<accession>A0A7G7MH68</accession>
<dbReference type="InterPro" id="IPR037165">
    <property type="entry name" value="AldOxase/xan_DH_Mopterin-bd_sf"/>
</dbReference>
<dbReference type="GO" id="GO:0005506">
    <property type="term" value="F:iron ion binding"/>
    <property type="evidence" value="ECO:0007669"/>
    <property type="project" value="InterPro"/>
</dbReference>
<evidence type="ECO:0000313" key="3">
    <source>
        <dbReference type="EMBL" id="QNG52129.1"/>
    </source>
</evidence>
<dbReference type="Proteomes" id="UP000515728">
    <property type="component" value="Chromosome"/>
</dbReference>
<feature type="domain" description="Aldehyde oxidase/xanthine dehydrogenase second molybdopterin binding" evidence="2">
    <location>
        <begin position="2"/>
        <end position="59"/>
    </location>
</feature>
<dbReference type="KEGG" id="ppel:H6H00_29475"/>
<dbReference type="EMBL" id="CP060131">
    <property type="protein sequence ID" value="QNG52129.1"/>
    <property type="molecule type" value="Genomic_DNA"/>
</dbReference>
<evidence type="ECO:0000313" key="4">
    <source>
        <dbReference type="Proteomes" id="UP000515728"/>
    </source>
</evidence>